<dbReference type="Pfam" id="PF13637">
    <property type="entry name" value="Ank_4"/>
    <property type="match status" value="1"/>
</dbReference>
<evidence type="ECO:0008006" key="7">
    <source>
        <dbReference type="Google" id="ProtNLM"/>
    </source>
</evidence>
<feature type="compositionally biased region" description="Polar residues" evidence="4">
    <location>
        <begin position="70"/>
        <end position="79"/>
    </location>
</feature>
<dbReference type="PANTHER" id="PTHR24198">
    <property type="entry name" value="ANKYRIN REPEAT AND PROTEIN KINASE DOMAIN-CONTAINING PROTEIN"/>
    <property type="match status" value="1"/>
</dbReference>
<feature type="repeat" description="ANK" evidence="3">
    <location>
        <begin position="563"/>
        <end position="597"/>
    </location>
</feature>
<dbReference type="OrthoDB" id="539213at2759"/>
<feature type="repeat" description="ANK" evidence="3">
    <location>
        <begin position="358"/>
        <end position="390"/>
    </location>
</feature>
<dbReference type="Proteomes" id="UP000722485">
    <property type="component" value="Unassembled WGS sequence"/>
</dbReference>
<organism evidence="5 6">
    <name type="scientific">Cylindrodendrum hubeiense</name>
    <dbReference type="NCBI Taxonomy" id="595255"/>
    <lineage>
        <taxon>Eukaryota</taxon>
        <taxon>Fungi</taxon>
        <taxon>Dikarya</taxon>
        <taxon>Ascomycota</taxon>
        <taxon>Pezizomycotina</taxon>
        <taxon>Sordariomycetes</taxon>
        <taxon>Hypocreomycetidae</taxon>
        <taxon>Hypocreales</taxon>
        <taxon>Nectriaceae</taxon>
        <taxon>Cylindrodendrum</taxon>
    </lineage>
</organism>
<dbReference type="Pfam" id="PF00023">
    <property type="entry name" value="Ank"/>
    <property type="match status" value="2"/>
</dbReference>
<dbReference type="Pfam" id="PF12796">
    <property type="entry name" value="Ank_2"/>
    <property type="match status" value="2"/>
</dbReference>
<protein>
    <recommendedName>
        <fullName evidence="7">Clr5 domain-containing protein</fullName>
    </recommendedName>
</protein>
<gene>
    <name evidence="5" type="ORF">G7Z17_g4392</name>
</gene>
<evidence type="ECO:0000256" key="3">
    <source>
        <dbReference type="PROSITE-ProRule" id="PRU00023"/>
    </source>
</evidence>
<reference evidence="5" key="1">
    <citation type="submission" date="2020-03" db="EMBL/GenBank/DDBJ databases">
        <title>Draft Genome Sequence of Cylindrodendrum hubeiense.</title>
        <authorList>
            <person name="Buettner E."/>
            <person name="Kellner H."/>
        </authorList>
    </citation>
    <scope>NUCLEOTIDE SEQUENCE</scope>
    <source>
        <strain evidence="5">IHI 201604</strain>
    </source>
</reference>
<evidence type="ECO:0000313" key="5">
    <source>
        <dbReference type="EMBL" id="KAF7552351.1"/>
    </source>
</evidence>
<proteinExistence type="predicted"/>
<feature type="repeat" description="ANK" evidence="3">
    <location>
        <begin position="635"/>
        <end position="667"/>
    </location>
</feature>
<feature type="repeat" description="ANK" evidence="3">
    <location>
        <begin position="600"/>
        <end position="632"/>
    </location>
</feature>
<dbReference type="InterPro" id="IPR002110">
    <property type="entry name" value="Ankyrin_rpt"/>
</dbReference>
<name>A0A9P5HAU0_9HYPO</name>
<dbReference type="EMBL" id="JAANBB010000062">
    <property type="protein sequence ID" value="KAF7552351.1"/>
    <property type="molecule type" value="Genomic_DNA"/>
</dbReference>
<dbReference type="SUPFAM" id="SSF48403">
    <property type="entry name" value="Ankyrin repeat"/>
    <property type="match status" value="3"/>
</dbReference>
<dbReference type="InterPro" id="IPR036770">
    <property type="entry name" value="Ankyrin_rpt-contain_sf"/>
</dbReference>
<evidence type="ECO:0000313" key="6">
    <source>
        <dbReference type="Proteomes" id="UP000722485"/>
    </source>
</evidence>
<evidence type="ECO:0000256" key="4">
    <source>
        <dbReference type="SAM" id="MobiDB-lite"/>
    </source>
</evidence>
<dbReference type="PROSITE" id="PS50297">
    <property type="entry name" value="ANK_REP_REGION"/>
    <property type="match status" value="6"/>
</dbReference>
<feature type="repeat" description="ANK" evidence="3">
    <location>
        <begin position="484"/>
        <end position="516"/>
    </location>
</feature>
<comment type="caution">
    <text evidence="5">The sequence shown here is derived from an EMBL/GenBank/DDBJ whole genome shotgun (WGS) entry which is preliminary data.</text>
</comment>
<dbReference type="PRINTS" id="PR01415">
    <property type="entry name" value="ANKYRIN"/>
</dbReference>
<keyword evidence="6" id="KW-1185">Reference proteome</keyword>
<evidence type="ECO:0000256" key="2">
    <source>
        <dbReference type="ARBA" id="ARBA00023043"/>
    </source>
</evidence>
<dbReference type="AlphaFoldDB" id="A0A9P5HAU0"/>
<dbReference type="Gene3D" id="1.25.40.20">
    <property type="entry name" value="Ankyrin repeat-containing domain"/>
    <property type="match status" value="2"/>
</dbReference>
<evidence type="ECO:0000256" key="1">
    <source>
        <dbReference type="ARBA" id="ARBA00022737"/>
    </source>
</evidence>
<accession>A0A9P5HAU0</accession>
<keyword evidence="2 3" id="KW-0040">ANK repeat</keyword>
<dbReference type="SMART" id="SM00248">
    <property type="entry name" value="ANK"/>
    <property type="match status" value="12"/>
</dbReference>
<keyword evidence="1" id="KW-0677">Repeat</keyword>
<dbReference type="PANTHER" id="PTHR24198:SF194">
    <property type="entry name" value="INVERSIN-A"/>
    <property type="match status" value="1"/>
</dbReference>
<feature type="region of interest" description="Disordered" evidence="4">
    <location>
        <begin position="67"/>
        <end position="88"/>
    </location>
</feature>
<feature type="repeat" description="ANK" evidence="3">
    <location>
        <begin position="323"/>
        <end position="355"/>
    </location>
</feature>
<dbReference type="PROSITE" id="PS50088">
    <property type="entry name" value="ANK_REPEAT"/>
    <property type="match status" value="6"/>
</dbReference>
<sequence length="725" mass="78513">MPVDWKLYEQDVIDKYVNGEKNTQETIAYLRQEHGVEIRQFKSKFGGLKKLHLGIDTFGKHRLEIRDPAATNTGPQHEFSSAPPGLMEDSEFQGVQETEHPMQPTGDEIDLNPETNWDFVNLDLSTPRLEDHTQFPVLDLGFPRNRDATITRAFQDFELLEAAGQGNITLTKWILEHGISEVDLENALCKAISGNHHDAVMTFLNRGVDPNARESQFMNFEDAEYSYPIQIATSVNFDSEGALDSAYLLIKAGADINDGVLMEICDMAIRNEEPEFMLLLLQRGYDAALFGASVMEFAANKREIYLCGLFLDAGAPINKYGRGGRSALQAAASHDNFSLVKYLVKQGADVNLPASDDGGETALQAAARNGNSELIDWLIEEGADVKATAAIRNGMTVLEAAACGTKGNLMSFKYLLALGAPVNRPNGASGTVLHKLIRNEQIEGLKLALEAGARVDDRDCDSGYRDRDSGNRYFGIGDRDCDSGDMTPLQVAASYSNGEAILLLLSHGAGINALAGDKNGRTALQAAVAGVEGRFSTIEEKVKTIELLLLYQADINAPAGKEFGRTALQAATSSDNPEPKIVAFLLDHAADVNAAPSTKGGVTALQGAAIKGDMQIARILLKHNAEVNAAPALEEGRTAVEGAAEHGRMDMVRLLLNAGARPDPENGFTRAIELADKNNHFVIGDLLKEVKESFPSAAWTGLLTSPCPWLPDQGMVMAEEEDLAI</sequence>